<reference evidence="1 2" key="1">
    <citation type="submission" date="2018-08" db="EMBL/GenBank/DDBJ databases">
        <title>Genome sequence of Methylocystis hirsuta CSC1, a methanotroph able to accumulate PHAs.</title>
        <authorList>
            <person name="Bordel S."/>
            <person name="Rodriguez E."/>
            <person name="Gancedo J."/>
            <person name="Munoz R."/>
        </authorList>
    </citation>
    <scope>NUCLEOTIDE SEQUENCE [LARGE SCALE GENOMIC DNA]</scope>
    <source>
        <strain evidence="1 2">CSC1</strain>
    </source>
</reference>
<organism evidence="1 2">
    <name type="scientific">Methylocystis hirsuta</name>
    <dbReference type="NCBI Taxonomy" id="369798"/>
    <lineage>
        <taxon>Bacteria</taxon>
        <taxon>Pseudomonadati</taxon>
        <taxon>Pseudomonadota</taxon>
        <taxon>Alphaproteobacteria</taxon>
        <taxon>Hyphomicrobiales</taxon>
        <taxon>Methylocystaceae</taxon>
        <taxon>Methylocystis</taxon>
    </lineage>
</organism>
<gene>
    <name evidence="1" type="ORF">D1O30_09080</name>
</gene>
<evidence type="ECO:0000313" key="2">
    <source>
        <dbReference type="Proteomes" id="UP000268623"/>
    </source>
</evidence>
<accession>A0A3M9XRJ6</accession>
<name>A0A3M9XRJ6_9HYPH</name>
<dbReference type="Proteomes" id="UP000268623">
    <property type="component" value="Unassembled WGS sequence"/>
</dbReference>
<comment type="caution">
    <text evidence="1">The sequence shown here is derived from an EMBL/GenBank/DDBJ whole genome shotgun (WGS) entry which is preliminary data.</text>
</comment>
<dbReference type="EMBL" id="QWDD01000001">
    <property type="protein sequence ID" value="RNJ49728.1"/>
    <property type="molecule type" value="Genomic_DNA"/>
</dbReference>
<sequence length="84" mass="9769">MIREFFSRDIPQASASIGWTNLAPLLDPIFRHADLWVIFEKVFYLIRFLNCIDSHFISLNLFISSTKEMVSGILVKFYGESHSK</sequence>
<dbReference type="AlphaFoldDB" id="A0A3M9XRJ6"/>
<keyword evidence="2" id="KW-1185">Reference proteome</keyword>
<proteinExistence type="predicted"/>
<protein>
    <submittedName>
        <fullName evidence="1">Uncharacterized protein</fullName>
    </submittedName>
</protein>
<evidence type="ECO:0000313" key="1">
    <source>
        <dbReference type="EMBL" id="RNJ49728.1"/>
    </source>
</evidence>